<dbReference type="RefSeq" id="WP_382377827.1">
    <property type="nucleotide sequence ID" value="NZ_JBHRZI010000029.1"/>
</dbReference>
<sequence length="241" mass="25905">MKRHHTRLLALAATTAALIGATTAPAATAATPPEATVAAYIYTDGTTSESLIAENADLTAPQLASGYTEAHRGWDIRLSDEDYNAGMPTQSFRAIAAHRETNASAIAGGFVSLLDGDVRDVPFAVVKLGQRYHSCSVGRPFSNTDRDKPRLWLRQTDGELHEIKGELTSWTSAMPPTSRQTVRMPTTVKVNRLTTVTQLSTYPEFAKYDGRPESGGGGYELQITQADTTYRILVAAAAASC</sequence>
<comment type="caution">
    <text evidence="2">The sequence shown here is derived from an EMBL/GenBank/DDBJ whole genome shotgun (WGS) entry which is preliminary data.</text>
</comment>
<organism evidence="2 3">
    <name type="scientific">Lentzea rhizosphaerae</name>
    <dbReference type="NCBI Taxonomy" id="2041025"/>
    <lineage>
        <taxon>Bacteria</taxon>
        <taxon>Bacillati</taxon>
        <taxon>Actinomycetota</taxon>
        <taxon>Actinomycetes</taxon>
        <taxon>Pseudonocardiales</taxon>
        <taxon>Pseudonocardiaceae</taxon>
        <taxon>Lentzea</taxon>
    </lineage>
</organism>
<proteinExistence type="predicted"/>
<evidence type="ECO:0000313" key="2">
    <source>
        <dbReference type="EMBL" id="MFC3896277.1"/>
    </source>
</evidence>
<protein>
    <recommendedName>
        <fullName evidence="4">Secreted protein</fullName>
    </recommendedName>
</protein>
<feature type="chain" id="PRO_5046123826" description="Secreted protein" evidence="1">
    <location>
        <begin position="27"/>
        <end position="241"/>
    </location>
</feature>
<keyword evidence="3" id="KW-1185">Reference proteome</keyword>
<dbReference type="EMBL" id="JBHRZI010000029">
    <property type="protein sequence ID" value="MFC3896277.1"/>
    <property type="molecule type" value="Genomic_DNA"/>
</dbReference>
<name>A0ABV8C2U6_9PSEU</name>
<evidence type="ECO:0000256" key="1">
    <source>
        <dbReference type="SAM" id="SignalP"/>
    </source>
</evidence>
<keyword evidence="1" id="KW-0732">Signal</keyword>
<feature type="signal peptide" evidence="1">
    <location>
        <begin position="1"/>
        <end position="26"/>
    </location>
</feature>
<dbReference type="Proteomes" id="UP001595690">
    <property type="component" value="Unassembled WGS sequence"/>
</dbReference>
<reference evidence="3" key="1">
    <citation type="journal article" date="2019" name="Int. J. Syst. Evol. Microbiol.">
        <title>The Global Catalogue of Microorganisms (GCM) 10K type strain sequencing project: providing services to taxonomists for standard genome sequencing and annotation.</title>
        <authorList>
            <consortium name="The Broad Institute Genomics Platform"/>
            <consortium name="The Broad Institute Genome Sequencing Center for Infectious Disease"/>
            <person name="Wu L."/>
            <person name="Ma J."/>
        </authorList>
    </citation>
    <scope>NUCLEOTIDE SEQUENCE [LARGE SCALE GENOMIC DNA]</scope>
    <source>
        <strain evidence="3">CGMCC 4.7405</strain>
    </source>
</reference>
<gene>
    <name evidence="2" type="ORF">ACFOWZ_32765</name>
</gene>
<evidence type="ECO:0008006" key="4">
    <source>
        <dbReference type="Google" id="ProtNLM"/>
    </source>
</evidence>
<accession>A0ABV8C2U6</accession>
<evidence type="ECO:0000313" key="3">
    <source>
        <dbReference type="Proteomes" id="UP001595690"/>
    </source>
</evidence>